<organism evidence="7 8">
    <name type="scientific">Vicia faba</name>
    <name type="common">Broad bean</name>
    <name type="synonym">Faba vulgaris</name>
    <dbReference type="NCBI Taxonomy" id="3906"/>
    <lineage>
        <taxon>Eukaryota</taxon>
        <taxon>Viridiplantae</taxon>
        <taxon>Streptophyta</taxon>
        <taxon>Embryophyta</taxon>
        <taxon>Tracheophyta</taxon>
        <taxon>Spermatophyta</taxon>
        <taxon>Magnoliopsida</taxon>
        <taxon>eudicotyledons</taxon>
        <taxon>Gunneridae</taxon>
        <taxon>Pentapetalae</taxon>
        <taxon>rosids</taxon>
        <taxon>fabids</taxon>
        <taxon>Fabales</taxon>
        <taxon>Fabaceae</taxon>
        <taxon>Papilionoideae</taxon>
        <taxon>50 kb inversion clade</taxon>
        <taxon>NPAAA clade</taxon>
        <taxon>Hologalegina</taxon>
        <taxon>IRL clade</taxon>
        <taxon>Fabeae</taxon>
        <taxon>Vicia</taxon>
    </lineage>
</organism>
<dbReference type="InterPro" id="IPR039361">
    <property type="entry name" value="Cyclin"/>
</dbReference>
<sequence length="489" mass="56010">MDPKSGFADITDKEREVIMSYSDVEILFVASKYFFRNAENAFFRRHAVAIISMLAKRIDNDTLIPYLAMNYFDRFFSKNSSMLEDVEGFIDTVKVRLIAIACLTIAAKMRIKDFSIEHFLITYYRIVNVRISHHMVMRTELLILRELDWEIQSVTPFTFLNFYYRYFKKYGGFKRRCINEIIVQAQGEHTFVDYYPTVIAISAFLTASQIAYPDLYGEIIIPFTLTKVLPRLLQYKLVLCVDAMVDLCNKLNIQIETPESGISSTSELKESQQNKESGIPSTSELQESQQNKESGIPSTSELQESQQNKESGIPSTTELQEIQQNKESGIPSTSELKEIQQDRGKAKMVVDSNEEEDDDEEEGSPLMRQFLNMSEMTKKSQALKISERVEEENKKLDKGETSGGDDKARIEVIIPQPLEKGEKMEGYISETAELEELKSLMNFELKWPEEVPSTAELETQLQTQTVNRSKKGRILRIAKKVAHGDCKVG</sequence>
<dbReference type="Gene3D" id="1.10.472.10">
    <property type="entry name" value="Cyclin-like"/>
    <property type="match status" value="1"/>
</dbReference>
<evidence type="ECO:0000313" key="7">
    <source>
        <dbReference type="EMBL" id="CAI8585478.1"/>
    </source>
</evidence>
<feature type="region of interest" description="Disordered" evidence="5">
    <location>
        <begin position="261"/>
        <end position="408"/>
    </location>
</feature>
<name>A0AAV0YKW8_VICFA</name>
<gene>
    <name evidence="7" type="ORF">VFH_I208280</name>
</gene>
<accession>A0AAV0YKW8</accession>
<evidence type="ECO:0000259" key="6">
    <source>
        <dbReference type="Pfam" id="PF00134"/>
    </source>
</evidence>
<keyword evidence="8" id="KW-1185">Reference proteome</keyword>
<evidence type="ECO:0000256" key="1">
    <source>
        <dbReference type="ARBA" id="ARBA00011177"/>
    </source>
</evidence>
<dbReference type="AlphaFoldDB" id="A0AAV0YKW8"/>
<evidence type="ECO:0000256" key="3">
    <source>
        <dbReference type="ARBA" id="ARBA00023306"/>
    </source>
</evidence>
<evidence type="ECO:0000256" key="4">
    <source>
        <dbReference type="ARBA" id="ARBA00032263"/>
    </source>
</evidence>
<evidence type="ECO:0000256" key="5">
    <source>
        <dbReference type="SAM" id="MobiDB-lite"/>
    </source>
</evidence>
<dbReference type="Pfam" id="PF00134">
    <property type="entry name" value="Cyclin_N"/>
    <property type="match status" value="1"/>
</dbReference>
<dbReference type="InterPro" id="IPR036915">
    <property type="entry name" value="Cyclin-like_sf"/>
</dbReference>
<feature type="compositionally biased region" description="Basic and acidic residues" evidence="5">
    <location>
        <begin position="335"/>
        <end position="345"/>
    </location>
</feature>
<keyword evidence="2" id="KW-0132">Cell division</keyword>
<dbReference type="EMBL" id="OX451736">
    <property type="protein sequence ID" value="CAI8585478.1"/>
    <property type="molecule type" value="Genomic_DNA"/>
</dbReference>
<evidence type="ECO:0000256" key="2">
    <source>
        <dbReference type="ARBA" id="ARBA00022618"/>
    </source>
</evidence>
<feature type="compositionally biased region" description="Polar residues" evidence="5">
    <location>
        <begin position="274"/>
        <end position="334"/>
    </location>
</feature>
<dbReference type="Proteomes" id="UP001157006">
    <property type="component" value="Chromosome 1L"/>
</dbReference>
<dbReference type="GO" id="GO:0051301">
    <property type="term" value="P:cell division"/>
    <property type="evidence" value="ECO:0007669"/>
    <property type="project" value="UniProtKB-KW"/>
</dbReference>
<feature type="compositionally biased region" description="Basic and acidic residues" evidence="5">
    <location>
        <begin position="385"/>
        <end position="408"/>
    </location>
</feature>
<feature type="domain" description="Cyclin N-terminal" evidence="6">
    <location>
        <begin position="18"/>
        <end position="151"/>
    </location>
</feature>
<reference evidence="7 8" key="1">
    <citation type="submission" date="2023-01" db="EMBL/GenBank/DDBJ databases">
        <authorList>
            <person name="Kreplak J."/>
        </authorList>
    </citation>
    <scope>NUCLEOTIDE SEQUENCE [LARGE SCALE GENOMIC DNA]</scope>
</reference>
<dbReference type="SUPFAM" id="SSF47954">
    <property type="entry name" value="Cyclin-like"/>
    <property type="match status" value="2"/>
</dbReference>
<keyword evidence="3" id="KW-0131">Cell cycle</keyword>
<protein>
    <recommendedName>
        <fullName evidence="4">B-like cyclin</fullName>
    </recommendedName>
</protein>
<comment type="subunit">
    <text evidence="1">Interacts with the CDC2 protein kinase to form a serine/threonine kinase holoenzyme complex also known as maturation promoting factor (MPF). The cyclin subunit imparts substrate specificity to the complex.</text>
</comment>
<feature type="compositionally biased region" description="Acidic residues" evidence="5">
    <location>
        <begin position="352"/>
        <end position="363"/>
    </location>
</feature>
<proteinExistence type="predicted"/>
<evidence type="ECO:0000313" key="8">
    <source>
        <dbReference type="Proteomes" id="UP001157006"/>
    </source>
</evidence>
<dbReference type="InterPro" id="IPR006671">
    <property type="entry name" value="Cyclin_N"/>
</dbReference>
<dbReference type="PANTHER" id="PTHR10177">
    <property type="entry name" value="CYCLINS"/>
    <property type="match status" value="1"/>
</dbReference>